<dbReference type="STRING" id="35608.A0A2U1PNJ9"/>
<evidence type="ECO:0000313" key="3">
    <source>
        <dbReference type="EMBL" id="PWA87353.1"/>
    </source>
</evidence>
<evidence type="ECO:0000313" key="4">
    <source>
        <dbReference type="Proteomes" id="UP000245207"/>
    </source>
</evidence>
<dbReference type="Gene3D" id="1.10.560.10">
    <property type="entry name" value="GroEL-like equatorial domain"/>
    <property type="match status" value="1"/>
</dbReference>
<dbReference type="PANTHER" id="PTHR33116:SF78">
    <property type="entry name" value="OS12G0587133 PROTEIN"/>
    <property type="match status" value="1"/>
</dbReference>
<dbReference type="InterPro" id="IPR027413">
    <property type="entry name" value="GROEL-like_equatorial_sf"/>
</dbReference>
<dbReference type="AlphaFoldDB" id="A0A2U1PNJ9"/>
<evidence type="ECO:0000256" key="1">
    <source>
        <dbReference type="SAM" id="MobiDB-lite"/>
    </source>
</evidence>
<dbReference type="InterPro" id="IPR026960">
    <property type="entry name" value="RVT-Znf"/>
</dbReference>
<name>A0A2U1PNJ9_ARTAN</name>
<gene>
    <name evidence="3" type="ORF">CTI12_AA131880</name>
</gene>
<accession>A0A2U1PNJ9</accession>
<dbReference type="SUPFAM" id="SSF48592">
    <property type="entry name" value="GroEL equatorial domain-like"/>
    <property type="match status" value="1"/>
</dbReference>
<keyword evidence="4" id="KW-1185">Reference proteome</keyword>
<proteinExistence type="predicted"/>
<dbReference type="PANTHER" id="PTHR33116">
    <property type="entry name" value="REVERSE TRANSCRIPTASE ZINC-BINDING DOMAIN-CONTAINING PROTEIN-RELATED-RELATED"/>
    <property type="match status" value="1"/>
</dbReference>
<dbReference type="OrthoDB" id="496at2759"/>
<comment type="caution">
    <text evidence="3">The sequence shown here is derived from an EMBL/GenBank/DDBJ whole genome shotgun (WGS) entry which is preliminary data.</text>
</comment>
<feature type="region of interest" description="Disordered" evidence="1">
    <location>
        <begin position="424"/>
        <end position="462"/>
    </location>
</feature>
<organism evidence="3 4">
    <name type="scientific">Artemisia annua</name>
    <name type="common">Sweet wormwood</name>
    <dbReference type="NCBI Taxonomy" id="35608"/>
    <lineage>
        <taxon>Eukaryota</taxon>
        <taxon>Viridiplantae</taxon>
        <taxon>Streptophyta</taxon>
        <taxon>Embryophyta</taxon>
        <taxon>Tracheophyta</taxon>
        <taxon>Spermatophyta</taxon>
        <taxon>Magnoliopsida</taxon>
        <taxon>eudicotyledons</taxon>
        <taxon>Gunneridae</taxon>
        <taxon>Pentapetalae</taxon>
        <taxon>asterids</taxon>
        <taxon>campanulids</taxon>
        <taxon>Asterales</taxon>
        <taxon>Asteraceae</taxon>
        <taxon>Asteroideae</taxon>
        <taxon>Anthemideae</taxon>
        <taxon>Artemisiinae</taxon>
        <taxon>Artemisia</taxon>
    </lineage>
</organism>
<evidence type="ECO:0000259" key="2">
    <source>
        <dbReference type="Pfam" id="PF13966"/>
    </source>
</evidence>
<keyword evidence="3" id="KW-0695">RNA-directed DNA polymerase</keyword>
<keyword evidence="3" id="KW-0808">Transferase</keyword>
<dbReference type="GO" id="GO:0003964">
    <property type="term" value="F:RNA-directed DNA polymerase activity"/>
    <property type="evidence" value="ECO:0007669"/>
    <property type="project" value="UniProtKB-KW"/>
</dbReference>
<feature type="compositionally biased region" description="Basic and acidic residues" evidence="1">
    <location>
        <begin position="432"/>
        <end position="446"/>
    </location>
</feature>
<dbReference type="Pfam" id="PF13966">
    <property type="entry name" value="zf-RVT"/>
    <property type="match status" value="1"/>
</dbReference>
<sequence length="462" mass="53419">MRTFLWSGSEDIRKIHWVSWEVVTSPKTEGGLGISRLEDVNLALLAKWAWRFTVEQGSMWRGVIEAVHGGRGNWCFLPIKRSISGCWKCIVKILEAKRFNGKSMHHLIRGVVGKGDNICFWSDFWLGNTLLKDRWPCLYKLDRGKKCKVNERVTRGSNGLVFTGRWYRFPSSVEELSEFQDLERLLHNAGHHQSLLSDSVDKWNWADKNGSVFSVAGCKDLLHDGNYTGQRFKLKWESWVPIKVNLIAWRAERDRLPTRVALEKRRVQIDNVLCPFCNLVEEDLKHLLVGCGFAYGVWSGICKWCKLDPFFAYDFDDLLMLYKNVHGGKWRKKIIRGIVMITTWVLWKARNAKIFQDKNMKVVEVVAEIKSRAFIWLKNRSKFSNIVERLFKDEATKEKGERARMASFVGAMAIADLVKTTLGPKGTKLHQNRPETTHNHPEDPKFETVFSGQPYPEDVQAD</sequence>
<keyword evidence="3" id="KW-0548">Nucleotidyltransferase</keyword>
<dbReference type="EMBL" id="PKPP01000922">
    <property type="protein sequence ID" value="PWA87353.1"/>
    <property type="molecule type" value="Genomic_DNA"/>
</dbReference>
<reference evidence="3 4" key="1">
    <citation type="journal article" date="2018" name="Mol. Plant">
        <title>The genome of Artemisia annua provides insight into the evolution of Asteraceae family and artemisinin biosynthesis.</title>
        <authorList>
            <person name="Shen Q."/>
            <person name="Zhang L."/>
            <person name="Liao Z."/>
            <person name="Wang S."/>
            <person name="Yan T."/>
            <person name="Shi P."/>
            <person name="Liu M."/>
            <person name="Fu X."/>
            <person name="Pan Q."/>
            <person name="Wang Y."/>
            <person name="Lv Z."/>
            <person name="Lu X."/>
            <person name="Zhang F."/>
            <person name="Jiang W."/>
            <person name="Ma Y."/>
            <person name="Chen M."/>
            <person name="Hao X."/>
            <person name="Li L."/>
            <person name="Tang Y."/>
            <person name="Lv G."/>
            <person name="Zhou Y."/>
            <person name="Sun X."/>
            <person name="Brodelius P.E."/>
            <person name="Rose J.K.C."/>
            <person name="Tang K."/>
        </authorList>
    </citation>
    <scope>NUCLEOTIDE SEQUENCE [LARGE SCALE GENOMIC DNA]</scope>
    <source>
        <strain evidence="4">cv. Huhao1</strain>
        <tissue evidence="3">Leaf</tissue>
    </source>
</reference>
<feature type="domain" description="Reverse transcriptase zinc-binding" evidence="2">
    <location>
        <begin position="214"/>
        <end position="298"/>
    </location>
</feature>
<dbReference type="Proteomes" id="UP000245207">
    <property type="component" value="Unassembled WGS sequence"/>
</dbReference>
<protein>
    <submittedName>
        <fullName evidence="3">RNA-directed DNA polymerase, eukaryota, Reverse transcriptase zinc-binding domain protein</fullName>
    </submittedName>
</protein>